<dbReference type="PANTHER" id="PTHR43114:SF6">
    <property type="entry name" value="ADENINE DEAMINASE"/>
    <property type="match status" value="1"/>
</dbReference>
<dbReference type="CDD" id="cd01320">
    <property type="entry name" value="ADA"/>
    <property type="match status" value="1"/>
</dbReference>
<dbReference type="GO" id="GO:0008270">
    <property type="term" value="F:zinc ion binding"/>
    <property type="evidence" value="ECO:0007669"/>
    <property type="project" value="UniProtKB-UniRule"/>
</dbReference>
<evidence type="ECO:0000259" key="8">
    <source>
        <dbReference type="Pfam" id="PF00962"/>
    </source>
</evidence>
<evidence type="ECO:0000256" key="4">
    <source>
        <dbReference type="ARBA" id="ARBA00022833"/>
    </source>
</evidence>
<evidence type="ECO:0000313" key="10">
    <source>
        <dbReference type="Proteomes" id="UP001149163"/>
    </source>
</evidence>
<dbReference type="GO" id="GO:0009117">
    <property type="term" value="P:nucleotide metabolic process"/>
    <property type="evidence" value="ECO:0007669"/>
    <property type="project" value="UniProtKB-KW"/>
</dbReference>
<evidence type="ECO:0000256" key="7">
    <source>
        <dbReference type="HAMAP-Rule" id="MF_03145"/>
    </source>
</evidence>
<dbReference type="OrthoDB" id="272271at2759"/>
<dbReference type="GO" id="GO:0000034">
    <property type="term" value="F:adenine deaminase activity"/>
    <property type="evidence" value="ECO:0007669"/>
    <property type="project" value="UniProtKB-UniRule"/>
</dbReference>
<comment type="similarity">
    <text evidence="7">Belongs to the metallo-dependent hydrolases superfamily. Adenosine and AMP deaminases family. Adenine deaminase type 2 subfamily.</text>
</comment>
<keyword evidence="5 7" id="KW-0546">Nucleotide metabolism</keyword>
<dbReference type="PANTHER" id="PTHR43114">
    <property type="entry name" value="ADENINE DEAMINASE"/>
    <property type="match status" value="1"/>
</dbReference>
<feature type="active site" description="Proton donor" evidence="7">
    <location>
        <position position="214"/>
    </location>
</feature>
<dbReference type="HAMAP" id="MF_01962">
    <property type="entry name" value="Adenine_deaminase"/>
    <property type="match status" value="1"/>
</dbReference>
<proteinExistence type="inferred from homology"/>
<protein>
    <recommendedName>
        <fullName evidence="7">Adenine deaminase</fullName>
        <shortName evidence="7">ADE</shortName>
        <ecNumber evidence="7">3.5.4.2</ecNumber>
    </recommendedName>
    <alternativeName>
        <fullName evidence="7">Adenine aminohydrolase</fullName>
        <shortName evidence="7">AAH</shortName>
    </alternativeName>
</protein>
<accession>A0A9W9HN30</accession>
<dbReference type="SUPFAM" id="SSF51556">
    <property type="entry name" value="Metallo-dependent hydrolases"/>
    <property type="match status" value="1"/>
</dbReference>
<comment type="caution">
    <text evidence="9">The sequence shown here is derived from an EMBL/GenBank/DDBJ whole genome shotgun (WGS) entry which is preliminary data.</text>
</comment>
<keyword evidence="2 7" id="KW-0479">Metal-binding</keyword>
<dbReference type="FunFam" id="3.20.20.140:FF:000039">
    <property type="entry name" value="Adenine deaminase"/>
    <property type="match status" value="1"/>
</dbReference>
<keyword evidence="1 7" id="KW-0963">Cytoplasm</keyword>
<keyword evidence="6 7" id="KW-0539">Nucleus</keyword>
<feature type="binding site" evidence="7">
    <location>
        <position position="292"/>
    </location>
    <ligand>
        <name>substrate</name>
    </ligand>
</feature>
<evidence type="ECO:0000313" key="9">
    <source>
        <dbReference type="EMBL" id="KAJ5151242.1"/>
    </source>
</evidence>
<reference evidence="9" key="1">
    <citation type="submission" date="2022-11" db="EMBL/GenBank/DDBJ databases">
        <authorList>
            <person name="Petersen C."/>
        </authorList>
    </citation>
    <scope>NUCLEOTIDE SEQUENCE</scope>
    <source>
        <strain evidence="9">IBT 26290</strain>
    </source>
</reference>
<keyword evidence="3 7" id="KW-0378">Hydrolase</keyword>
<dbReference type="Proteomes" id="UP001149163">
    <property type="component" value="Unassembled WGS sequence"/>
</dbReference>
<dbReference type="Gene3D" id="3.20.20.140">
    <property type="entry name" value="Metal-dependent hydrolases"/>
    <property type="match status" value="1"/>
</dbReference>
<dbReference type="InterPro" id="IPR001365">
    <property type="entry name" value="A_deaminase_dom"/>
</dbReference>
<sequence>MCQSPLHDFLHGLPKCEHHVHLEGCLTPELIFHLASRNDIALPNPADNPAYASIAALTARYEHFTSLDDFLAFYFEGMAVLRTEQDFTDLAWSYFQKAHADGVHHAEVFFDPQVHQSRGVAYATIVDGFSAGCKRAETELGLSTRLILCFVRHLPVSSAKEVYEEFLAHKHFESGVVHGLGWSSTEVGPPKDMFRELYASAAQKGVPLTAHAGEEGDPTYISTALELGATRIDHGIRLVEDPELMQRVAREGILLTVCPLSNVRLRCVKSVEEVPIRKFLEAGVKFSINSDDPAYFGGYILDNYCAVQEAHQLSILEWRIIAENSVQQSWIPDERKAELLERIESHVKQHMVAAEA</sequence>
<evidence type="ECO:0000256" key="6">
    <source>
        <dbReference type="ARBA" id="ARBA00023242"/>
    </source>
</evidence>
<feature type="domain" description="Adenosine deaminase" evidence="8">
    <location>
        <begin position="14"/>
        <end position="344"/>
    </location>
</feature>
<dbReference type="NCBIfam" id="TIGR01430">
    <property type="entry name" value="aden_deam"/>
    <property type="match status" value="1"/>
</dbReference>
<dbReference type="GO" id="GO:0006146">
    <property type="term" value="P:adenine catabolic process"/>
    <property type="evidence" value="ECO:0007669"/>
    <property type="project" value="UniProtKB-UniRule"/>
</dbReference>
<dbReference type="PROSITE" id="PS00485">
    <property type="entry name" value="A_DEAMINASE"/>
    <property type="match status" value="1"/>
</dbReference>
<dbReference type="Pfam" id="PF00962">
    <property type="entry name" value="A_deaminase"/>
    <property type="match status" value="1"/>
</dbReference>
<feature type="binding site" evidence="7">
    <location>
        <position position="211"/>
    </location>
    <ligand>
        <name>Zn(2+)</name>
        <dbReference type="ChEBI" id="CHEBI:29105"/>
        <note>catalytic</note>
    </ligand>
</feature>
<dbReference type="EMBL" id="JAPQKN010000008">
    <property type="protein sequence ID" value="KAJ5151242.1"/>
    <property type="molecule type" value="Genomic_DNA"/>
</dbReference>
<evidence type="ECO:0000256" key="5">
    <source>
        <dbReference type="ARBA" id="ARBA00023080"/>
    </source>
</evidence>
<keyword evidence="10" id="KW-1185">Reference proteome</keyword>
<dbReference type="InterPro" id="IPR032466">
    <property type="entry name" value="Metal_Hydrolase"/>
</dbReference>
<organism evidence="9 10">
    <name type="scientific">Penicillium canariense</name>
    <dbReference type="NCBI Taxonomy" id="189055"/>
    <lineage>
        <taxon>Eukaryota</taxon>
        <taxon>Fungi</taxon>
        <taxon>Dikarya</taxon>
        <taxon>Ascomycota</taxon>
        <taxon>Pezizomycotina</taxon>
        <taxon>Eurotiomycetes</taxon>
        <taxon>Eurotiomycetidae</taxon>
        <taxon>Eurotiales</taxon>
        <taxon>Aspergillaceae</taxon>
        <taxon>Penicillium</taxon>
    </lineage>
</organism>
<dbReference type="AlphaFoldDB" id="A0A9W9HN30"/>
<feature type="site" description="Important for catalytic activity" evidence="7">
    <location>
        <position position="234"/>
    </location>
</feature>
<dbReference type="GO" id="GO:0043103">
    <property type="term" value="P:hypoxanthine salvage"/>
    <property type="evidence" value="ECO:0007669"/>
    <property type="project" value="UniProtKB-UniRule"/>
</dbReference>
<comment type="cofactor">
    <cofactor evidence="7">
        <name>Zn(2+)</name>
        <dbReference type="ChEBI" id="CHEBI:29105"/>
    </cofactor>
    <text evidence="7">Binds 1 zinc ion per subunit.</text>
</comment>
<dbReference type="InterPro" id="IPR006330">
    <property type="entry name" value="Ado/ade_deaminase"/>
</dbReference>
<evidence type="ECO:0000256" key="2">
    <source>
        <dbReference type="ARBA" id="ARBA00022723"/>
    </source>
</evidence>
<dbReference type="InterPro" id="IPR028892">
    <property type="entry name" value="ADE"/>
</dbReference>
<dbReference type="GO" id="GO:0005634">
    <property type="term" value="C:nucleus"/>
    <property type="evidence" value="ECO:0007669"/>
    <property type="project" value="UniProtKB-SubCell"/>
</dbReference>
<feature type="binding site" evidence="7">
    <location>
        <position position="19"/>
    </location>
    <ligand>
        <name>Zn(2+)</name>
        <dbReference type="ChEBI" id="CHEBI:29105"/>
        <note>catalytic</note>
    </ligand>
</feature>
<feature type="binding site" evidence="7">
    <location>
        <position position="21"/>
    </location>
    <ligand>
        <name>Zn(2+)</name>
        <dbReference type="ChEBI" id="CHEBI:29105"/>
        <note>catalytic</note>
    </ligand>
</feature>
<dbReference type="EC" id="3.5.4.2" evidence="7"/>
<keyword evidence="4 7" id="KW-0862">Zinc</keyword>
<feature type="binding site" evidence="7">
    <location>
        <position position="291"/>
    </location>
    <ligand>
        <name>Zn(2+)</name>
        <dbReference type="ChEBI" id="CHEBI:29105"/>
        <note>catalytic</note>
    </ligand>
</feature>
<reference evidence="9" key="2">
    <citation type="journal article" date="2023" name="IMA Fungus">
        <title>Comparative genomic study of the Penicillium genus elucidates a diverse pangenome and 15 lateral gene transfer events.</title>
        <authorList>
            <person name="Petersen C."/>
            <person name="Sorensen T."/>
            <person name="Nielsen M.R."/>
            <person name="Sondergaard T.E."/>
            <person name="Sorensen J.L."/>
            <person name="Fitzpatrick D.A."/>
            <person name="Frisvad J.C."/>
            <person name="Nielsen K.L."/>
        </authorList>
    </citation>
    <scope>NUCLEOTIDE SEQUENCE</scope>
    <source>
        <strain evidence="9">IBT 26290</strain>
    </source>
</reference>
<comment type="catalytic activity">
    <reaction evidence="7">
        <text>adenine + H2O + H(+) = hypoxanthine + NH4(+)</text>
        <dbReference type="Rhea" id="RHEA:23688"/>
        <dbReference type="ChEBI" id="CHEBI:15377"/>
        <dbReference type="ChEBI" id="CHEBI:15378"/>
        <dbReference type="ChEBI" id="CHEBI:16708"/>
        <dbReference type="ChEBI" id="CHEBI:17368"/>
        <dbReference type="ChEBI" id="CHEBI:28938"/>
        <dbReference type="EC" id="3.5.4.2"/>
    </reaction>
</comment>
<dbReference type="GO" id="GO:0005829">
    <property type="term" value="C:cytosol"/>
    <property type="evidence" value="ECO:0007669"/>
    <property type="project" value="TreeGrafter"/>
</dbReference>
<gene>
    <name evidence="7" type="primary">AAH1</name>
    <name evidence="9" type="ORF">N7482_010494</name>
</gene>
<comment type="function">
    <text evidence="7">Catalyzes the hydrolytic deamination of adenine to hypoxanthine. Plays an important role in the purine salvage pathway and in nitrogen catabolism.</text>
</comment>
<evidence type="ECO:0000256" key="3">
    <source>
        <dbReference type="ARBA" id="ARBA00022801"/>
    </source>
</evidence>
<evidence type="ECO:0000256" key="1">
    <source>
        <dbReference type="ARBA" id="ARBA00022490"/>
    </source>
</evidence>
<comment type="subcellular location">
    <subcellularLocation>
        <location evidence="7">Cytoplasm</location>
    </subcellularLocation>
    <subcellularLocation>
        <location evidence="7">Nucleus</location>
    </subcellularLocation>
</comment>
<name>A0A9W9HN30_9EURO</name>
<dbReference type="GO" id="GO:0009168">
    <property type="term" value="P:purine ribonucleoside monophosphate biosynthetic process"/>
    <property type="evidence" value="ECO:0007669"/>
    <property type="project" value="InterPro"/>
</dbReference>
<dbReference type="InterPro" id="IPR006650">
    <property type="entry name" value="A/AMP_deam_AS"/>
</dbReference>